<keyword evidence="2" id="KW-1185">Reference proteome</keyword>
<organism evidence="1 2">
    <name type="scientific">Streptomyces tateyamensis</name>
    <dbReference type="NCBI Taxonomy" id="565073"/>
    <lineage>
        <taxon>Bacteria</taxon>
        <taxon>Bacillati</taxon>
        <taxon>Actinomycetota</taxon>
        <taxon>Actinomycetes</taxon>
        <taxon>Kitasatosporales</taxon>
        <taxon>Streptomycetaceae</taxon>
        <taxon>Streptomyces</taxon>
    </lineage>
</organism>
<gene>
    <name evidence="1" type="ORF">C7C46_16320</name>
</gene>
<protein>
    <submittedName>
        <fullName evidence="1">Uncharacterized protein</fullName>
    </submittedName>
</protein>
<proteinExistence type="predicted"/>
<dbReference type="AlphaFoldDB" id="A0A2V4NR05"/>
<reference evidence="1 2" key="1">
    <citation type="submission" date="2018-03" db="EMBL/GenBank/DDBJ databases">
        <title>Bioinformatic expansion and discovery of thiopeptide antibiotics.</title>
        <authorList>
            <person name="Schwalen C.J."/>
            <person name="Hudson G.A."/>
            <person name="Mitchell D.A."/>
        </authorList>
    </citation>
    <scope>NUCLEOTIDE SEQUENCE [LARGE SCALE GENOMIC DNA]</scope>
    <source>
        <strain evidence="1 2">ATCC 21389</strain>
    </source>
</reference>
<name>A0A2V4NR05_9ACTN</name>
<dbReference type="OrthoDB" id="4219660at2"/>
<dbReference type="RefSeq" id="WP_110670293.1">
    <property type="nucleotide sequence ID" value="NZ_PYBW01000050.1"/>
</dbReference>
<comment type="caution">
    <text evidence="1">The sequence shown here is derived from an EMBL/GenBank/DDBJ whole genome shotgun (WGS) entry which is preliminary data.</text>
</comment>
<accession>A0A2V4NR05</accession>
<dbReference type="EMBL" id="PYBW01000050">
    <property type="protein sequence ID" value="PYC78400.1"/>
    <property type="molecule type" value="Genomic_DNA"/>
</dbReference>
<evidence type="ECO:0000313" key="1">
    <source>
        <dbReference type="EMBL" id="PYC78400.1"/>
    </source>
</evidence>
<evidence type="ECO:0000313" key="2">
    <source>
        <dbReference type="Proteomes" id="UP000248039"/>
    </source>
</evidence>
<sequence length="132" mass="13685">MDPISATAIAAAAIAAKSTLEAAAQEAGKASWGGAARVVERIRARFGGDRQAQQVLERAQRNPQDESATALLRALLQSLMQGDPVFADELRTLVDDAVAAQGPAGSAVNAAVIKNVQVNQGPVEVHGDLNFN</sequence>
<dbReference type="Proteomes" id="UP000248039">
    <property type="component" value="Unassembled WGS sequence"/>
</dbReference>